<evidence type="ECO:0000313" key="2">
    <source>
        <dbReference type="Proteomes" id="UP000828390"/>
    </source>
</evidence>
<proteinExistence type="predicted"/>
<reference evidence="1" key="2">
    <citation type="submission" date="2020-11" db="EMBL/GenBank/DDBJ databases">
        <authorList>
            <person name="McCartney M.A."/>
            <person name="Auch B."/>
            <person name="Kono T."/>
            <person name="Mallez S."/>
            <person name="Becker A."/>
            <person name="Gohl D.M."/>
            <person name="Silverstein K.A.T."/>
            <person name="Koren S."/>
            <person name="Bechman K.B."/>
            <person name="Herman A."/>
            <person name="Abrahante J.E."/>
            <person name="Garbe J."/>
        </authorList>
    </citation>
    <scope>NUCLEOTIDE SEQUENCE</scope>
    <source>
        <strain evidence="1">Duluth1</strain>
        <tissue evidence="1">Whole animal</tissue>
    </source>
</reference>
<evidence type="ECO:0000313" key="1">
    <source>
        <dbReference type="EMBL" id="KAH3716385.1"/>
    </source>
</evidence>
<dbReference type="EMBL" id="JAIWYP010000013">
    <property type="protein sequence ID" value="KAH3716385.1"/>
    <property type="molecule type" value="Genomic_DNA"/>
</dbReference>
<keyword evidence="2" id="KW-1185">Reference proteome</keyword>
<reference evidence="1" key="1">
    <citation type="journal article" date="2019" name="bioRxiv">
        <title>The Genome of the Zebra Mussel, Dreissena polymorpha: A Resource for Invasive Species Research.</title>
        <authorList>
            <person name="McCartney M.A."/>
            <person name="Auch B."/>
            <person name="Kono T."/>
            <person name="Mallez S."/>
            <person name="Zhang Y."/>
            <person name="Obille A."/>
            <person name="Becker A."/>
            <person name="Abrahante J.E."/>
            <person name="Garbe J."/>
            <person name="Badalamenti J.P."/>
            <person name="Herman A."/>
            <person name="Mangelson H."/>
            <person name="Liachko I."/>
            <person name="Sullivan S."/>
            <person name="Sone E.D."/>
            <person name="Koren S."/>
            <person name="Silverstein K.A.T."/>
            <person name="Beckman K.B."/>
            <person name="Gohl D.M."/>
        </authorList>
    </citation>
    <scope>NUCLEOTIDE SEQUENCE</scope>
    <source>
        <strain evidence="1">Duluth1</strain>
        <tissue evidence="1">Whole animal</tissue>
    </source>
</reference>
<name>A0A9D4C3D9_DREPO</name>
<gene>
    <name evidence="1" type="ORF">DPMN_059107</name>
</gene>
<sequence length="59" mass="6709">MNTLCIIETHTKDEDEIGIATPDLVIPYKQQDLVVEGEGFMGQYQPLTRASLEEKLEKE</sequence>
<comment type="caution">
    <text evidence="1">The sequence shown here is derived from an EMBL/GenBank/DDBJ whole genome shotgun (WGS) entry which is preliminary data.</text>
</comment>
<accession>A0A9D4C3D9</accession>
<organism evidence="1 2">
    <name type="scientific">Dreissena polymorpha</name>
    <name type="common">Zebra mussel</name>
    <name type="synonym">Mytilus polymorpha</name>
    <dbReference type="NCBI Taxonomy" id="45954"/>
    <lineage>
        <taxon>Eukaryota</taxon>
        <taxon>Metazoa</taxon>
        <taxon>Spiralia</taxon>
        <taxon>Lophotrochozoa</taxon>
        <taxon>Mollusca</taxon>
        <taxon>Bivalvia</taxon>
        <taxon>Autobranchia</taxon>
        <taxon>Heteroconchia</taxon>
        <taxon>Euheterodonta</taxon>
        <taxon>Imparidentia</taxon>
        <taxon>Neoheterodontei</taxon>
        <taxon>Myida</taxon>
        <taxon>Dreissenoidea</taxon>
        <taxon>Dreissenidae</taxon>
        <taxon>Dreissena</taxon>
    </lineage>
</organism>
<dbReference type="Proteomes" id="UP000828390">
    <property type="component" value="Unassembled WGS sequence"/>
</dbReference>
<protein>
    <submittedName>
        <fullName evidence="1">Uncharacterized protein</fullName>
    </submittedName>
</protein>
<dbReference type="AlphaFoldDB" id="A0A9D4C3D9"/>